<feature type="region of interest" description="Disordered" evidence="1">
    <location>
        <begin position="232"/>
        <end position="255"/>
    </location>
</feature>
<feature type="transmembrane region" description="Helical" evidence="2">
    <location>
        <begin position="45"/>
        <end position="63"/>
    </location>
</feature>
<proteinExistence type="predicted"/>
<keyword evidence="2" id="KW-0472">Membrane</keyword>
<organism evidence="3 4">
    <name type="scientific">Caballeronia cordobensis</name>
    <name type="common">Burkholderia cordobensis</name>
    <dbReference type="NCBI Taxonomy" id="1353886"/>
    <lineage>
        <taxon>Bacteria</taxon>
        <taxon>Pseudomonadati</taxon>
        <taxon>Pseudomonadota</taxon>
        <taxon>Betaproteobacteria</taxon>
        <taxon>Burkholderiales</taxon>
        <taxon>Burkholderiaceae</taxon>
        <taxon>Caballeronia</taxon>
    </lineage>
</organism>
<dbReference type="EMBL" id="FCNY02000001">
    <property type="protein sequence ID" value="SAL14176.1"/>
    <property type="molecule type" value="Genomic_DNA"/>
</dbReference>
<keyword evidence="2" id="KW-1133">Transmembrane helix</keyword>
<accession>A0A158F2X7</accession>
<evidence type="ECO:0000256" key="1">
    <source>
        <dbReference type="SAM" id="MobiDB-lite"/>
    </source>
</evidence>
<name>A0A158F2X7_CABCO</name>
<sequence>MRTCSTSRRIFKCSRGVRQDATVGSIARFLGPTVRLRNMDFRFRRAIAVIAGLFTGIVGHQLSELSQKAADERIAEANARGDEARALAASSNERAKESELRLERLRRQVAPRQLKRDIFLAALNGQPKARVELVYLRDDPECFDVAQQIWRALQDARWDVLPPAPILQSASPGALQSPTAVTVDGQPAGVTVVTDSVSERESNAGVEQMTGQSWEKTPWTVLTYALVQSLGQAGGHGGGPNSPPKGTLRVVVAPR</sequence>
<evidence type="ECO:0000313" key="4">
    <source>
        <dbReference type="Proteomes" id="UP000054740"/>
    </source>
</evidence>
<evidence type="ECO:0000313" key="3">
    <source>
        <dbReference type="EMBL" id="SAL14176.1"/>
    </source>
</evidence>
<protein>
    <submittedName>
        <fullName evidence="3">Uncharacterized protein</fullName>
    </submittedName>
</protein>
<keyword evidence="2" id="KW-0812">Transmembrane</keyword>
<dbReference type="AlphaFoldDB" id="A0A158F2X7"/>
<keyword evidence="4" id="KW-1185">Reference proteome</keyword>
<evidence type="ECO:0000256" key="2">
    <source>
        <dbReference type="SAM" id="Phobius"/>
    </source>
</evidence>
<dbReference type="Proteomes" id="UP000054740">
    <property type="component" value="Unassembled WGS sequence"/>
</dbReference>
<gene>
    <name evidence="3" type="ORF">AWB70_00508</name>
</gene>
<reference evidence="4" key="1">
    <citation type="submission" date="2016-01" db="EMBL/GenBank/DDBJ databases">
        <authorList>
            <person name="Peeters C."/>
        </authorList>
    </citation>
    <scope>NUCLEOTIDE SEQUENCE [LARGE SCALE GENOMIC DNA]</scope>
</reference>